<evidence type="ECO:0000256" key="1">
    <source>
        <dbReference type="ARBA" id="ARBA00004651"/>
    </source>
</evidence>
<feature type="transmembrane region" description="Helical" evidence="6">
    <location>
        <begin position="152"/>
        <end position="174"/>
    </location>
</feature>
<accession>A0ABU5Q994</accession>
<dbReference type="EMBL" id="JAYFUM010000009">
    <property type="protein sequence ID" value="MEA5139400.1"/>
    <property type="molecule type" value="Genomic_DNA"/>
</dbReference>
<dbReference type="InterPro" id="IPR027379">
    <property type="entry name" value="CLS_N"/>
</dbReference>
<dbReference type="Proteomes" id="UP001302949">
    <property type="component" value="Unassembled WGS sequence"/>
</dbReference>
<proteinExistence type="predicted"/>
<keyword evidence="2" id="KW-1003">Cell membrane</keyword>
<evidence type="ECO:0000256" key="5">
    <source>
        <dbReference type="ARBA" id="ARBA00023136"/>
    </source>
</evidence>
<feature type="transmembrane region" description="Helical" evidence="6">
    <location>
        <begin position="7"/>
        <end position="25"/>
    </location>
</feature>
<sequence>MLIFSSLLIVFASLASLVITVVAIFQILSNDFKGSKVLWIVISMIGIIGPILYLTEGRKRIIKKEYQNISTEQTFAFKKYYFELIVNLNIYIKVAFMLAITLIVLGYLLISFDIYFFWESKSIGYQLLFVLIAIFFRKDIIARKKINAKTSWSYVGFWIITFNLFIKLILIIVLTNSEAYEVSKKHLSNDTTLIKEIGEIKGYSILPDGGLSVSSDSIGSSGTATINLIIKGTKKYKEATLSLEKTQSTDWLVIGIE</sequence>
<feature type="transmembrane region" description="Helical" evidence="6">
    <location>
        <begin position="37"/>
        <end position="55"/>
    </location>
</feature>
<evidence type="ECO:0000256" key="6">
    <source>
        <dbReference type="SAM" id="Phobius"/>
    </source>
</evidence>
<evidence type="ECO:0000313" key="9">
    <source>
        <dbReference type="Proteomes" id="UP001302949"/>
    </source>
</evidence>
<protein>
    <submittedName>
        <fullName evidence="8">PLDc N-terminal domain-containing protein</fullName>
    </submittedName>
</protein>
<comment type="subcellular location">
    <subcellularLocation>
        <location evidence="1">Cell membrane</location>
        <topology evidence="1">Multi-pass membrane protein</topology>
    </subcellularLocation>
</comment>
<keyword evidence="3 6" id="KW-0812">Transmembrane</keyword>
<evidence type="ECO:0000256" key="2">
    <source>
        <dbReference type="ARBA" id="ARBA00022475"/>
    </source>
</evidence>
<feature type="transmembrane region" description="Helical" evidence="6">
    <location>
        <begin position="94"/>
        <end position="117"/>
    </location>
</feature>
<evidence type="ECO:0000313" key="8">
    <source>
        <dbReference type="EMBL" id="MEA5139400.1"/>
    </source>
</evidence>
<evidence type="ECO:0000259" key="7">
    <source>
        <dbReference type="Pfam" id="PF13396"/>
    </source>
</evidence>
<evidence type="ECO:0000256" key="3">
    <source>
        <dbReference type="ARBA" id="ARBA00022692"/>
    </source>
</evidence>
<reference evidence="8 9" key="1">
    <citation type="submission" date="2023-12" db="EMBL/GenBank/DDBJ databases">
        <title>Novel species of the genus Arcicella isolated from rivers.</title>
        <authorList>
            <person name="Lu H."/>
        </authorList>
    </citation>
    <scope>NUCLEOTIDE SEQUENCE [LARGE SCALE GENOMIC DNA]</scope>
    <source>
        <strain evidence="8 9">KCTC 23307</strain>
    </source>
</reference>
<dbReference type="RefSeq" id="WP_323296562.1">
    <property type="nucleotide sequence ID" value="NZ_JAYFUM010000009.1"/>
</dbReference>
<name>A0ABU5Q994_9BACT</name>
<keyword evidence="4 6" id="KW-1133">Transmembrane helix</keyword>
<organism evidence="8 9">
    <name type="scientific">Arcicella rigui</name>
    <dbReference type="NCBI Taxonomy" id="797020"/>
    <lineage>
        <taxon>Bacteria</taxon>
        <taxon>Pseudomonadati</taxon>
        <taxon>Bacteroidota</taxon>
        <taxon>Cytophagia</taxon>
        <taxon>Cytophagales</taxon>
        <taxon>Flectobacillaceae</taxon>
        <taxon>Arcicella</taxon>
    </lineage>
</organism>
<gene>
    <name evidence="8" type="ORF">VB248_09650</name>
</gene>
<evidence type="ECO:0000256" key="4">
    <source>
        <dbReference type="ARBA" id="ARBA00022989"/>
    </source>
</evidence>
<feature type="domain" description="Cardiolipin synthase N-terminal" evidence="7">
    <location>
        <begin position="18"/>
        <end position="55"/>
    </location>
</feature>
<comment type="caution">
    <text evidence="8">The sequence shown here is derived from an EMBL/GenBank/DDBJ whole genome shotgun (WGS) entry which is preliminary data.</text>
</comment>
<feature type="transmembrane region" description="Helical" evidence="6">
    <location>
        <begin position="123"/>
        <end position="140"/>
    </location>
</feature>
<dbReference type="Pfam" id="PF13396">
    <property type="entry name" value="PLDc_N"/>
    <property type="match status" value="1"/>
</dbReference>
<keyword evidence="9" id="KW-1185">Reference proteome</keyword>
<keyword evidence="5 6" id="KW-0472">Membrane</keyword>